<dbReference type="InterPro" id="IPR012338">
    <property type="entry name" value="Beta-lactam/transpept-like"/>
</dbReference>
<feature type="domain" description="PASTA" evidence="5">
    <location>
        <begin position="597"/>
        <end position="665"/>
    </location>
</feature>
<dbReference type="Pfam" id="PF03717">
    <property type="entry name" value="PBP_dimer"/>
    <property type="match status" value="1"/>
</dbReference>
<reference evidence="6 7" key="1">
    <citation type="submission" date="2016-11" db="EMBL/GenBank/DDBJ databases">
        <authorList>
            <person name="Jaros S."/>
            <person name="Januszkiewicz K."/>
            <person name="Wedrychowicz H."/>
        </authorList>
    </citation>
    <scope>NUCLEOTIDE SEQUENCE [LARGE SCALE GENOMIC DNA]</scope>
    <source>
        <strain evidence="6 7">DSM 3090</strain>
    </source>
</reference>
<dbReference type="Gene3D" id="3.30.450.330">
    <property type="match status" value="1"/>
</dbReference>
<dbReference type="Gene3D" id="3.40.710.10">
    <property type="entry name" value="DD-peptidase/beta-lactamase superfamily"/>
    <property type="match status" value="1"/>
</dbReference>
<dbReference type="SUPFAM" id="SSF54184">
    <property type="entry name" value="Penicillin-binding protein 2x (pbp-2x), c-terminal domain"/>
    <property type="match status" value="2"/>
</dbReference>
<dbReference type="InterPro" id="IPR050515">
    <property type="entry name" value="Beta-lactam/transpept"/>
</dbReference>
<dbReference type="AlphaFoldDB" id="A0A1M6L7P4"/>
<dbReference type="Proteomes" id="UP000183952">
    <property type="component" value="Unassembled WGS sequence"/>
</dbReference>
<evidence type="ECO:0000256" key="4">
    <source>
        <dbReference type="SAM" id="Phobius"/>
    </source>
</evidence>
<keyword evidence="4" id="KW-1133">Transmembrane helix</keyword>
<name>A0A1M6L7P4_9CLOT</name>
<dbReference type="GO" id="GO:0008658">
    <property type="term" value="F:penicillin binding"/>
    <property type="evidence" value="ECO:0007669"/>
    <property type="project" value="InterPro"/>
</dbReference>
<dbReference type="InterPro" id="IPR005311">
    <property type="entry name" value="PBP_dimer"/>
</dbReference>
<dbReference type="EMBL" id="FRAD01000005">
    <property type="protein sequence ID" value="SHJ67222.1"/>
    <property type="molecule type" value="Genomic_DNA"/>
</dbReference>
<dbReference type="CDD" id="cd06575">
    <property type="entry name" value="PASTA_Pbp2x-like_2"/>
    <property type="match status" value="1"/>
</dbReference>
<keyword evidence="7" id="KW-1185">Reference proteome</keyword>
<keyword evidence="4" id="KW-0812">Transmembrane</keyword>
<dbReference type="SMART" id="SM00740">
    <property type="entry name" value="PASTA"/>
    <property type="match status" value="2"/>
</dbReference>
<feature type="transmembrane region" description="Helical" evidence="4">
    <location>
        <begin position="16"/>
        <end position="38"/>
    </location>
</feature>
<dbReference type="Pfam" id="PF03793">
    <property type="entry name" value="PASTA"/>
    <property type="match status" value="2"/>
</dbReference>
<evidence type="ECO:0000256" key="3">
    <source>
        <dbReference type="ARBA" id="ARBA00023136"/>
    </source>
</evidence>
<dbReference type="CDD" id="cd06576">
    <property type="entry name" value="PASTA_Pbp2x-like_1"/>
    <property type="match status" value="1"/>
</dbReference>
<evidence type="ECO:0000313" key="7">
    <source>
        <dbReference type="Proteomes" id="UP000183952"/>
    </source>
</evidence>
<dbReference type="RefSeq" id="WP_423230379.1">
    <property type="nucleotide sequence ID" value="NZ_FRAD01000005.1"/>
</dbReference>
<dbReference type="InterPro" id="IPR005543">
    <property type="entry name" value="PASTA_dom"/>
</dbReference>
<gene>
    <name evidence="6" type="ORF">SAMN02745248_00657</name>
</gene>
<accession>A0A1M6L7P4</accession>
<dbReference type="NCBIfam" id="TIGR02214">
    <property type="entry name" value="spoVD_pbp"/>
    <property type="match status" value="1"/>
</dbReference>
<dbReference type="STRING" id="1121331.SAMN02745248_00657"/>
<dbReference type="PANTHER" id="PTHR30627:SF1">
    <property type="entry name" value="PEPTIDOGLYCAN D,D-TRANSPEPTIDASE FTSI"/>
    <property type="match status" value="1"/>
</dbReference>
<dbReference type="SUPFAM" id="SSF56519">
    <property type="entry name" value="Penicillin binding protein dimerisation domain"/>
    <property type="match status" value="1"/>
</dbReference>
<dbReference type="GO" id="GO:0005886">
    <property type="term" value="C:plasma membrane"/>
    <property type="evidence" value="ECO:0007669"/>
    <property type="project" value="TreeGrafter"/>
</dbReference>
<dbReference type="PANTHER" id="PTHR30627">
    <property type="entry name" value="PEPTIDOGLYCAN D,D-TRANSPEPTIDASE"/>
    <property type="match status" value="1"/>
</dbReference>
<organism evidence="6 7">
    <name type="scientific">Hathewaya proteolytica DSM 3090</name>
    <dbReference type="NCBI Taxonomy" id="1121331"/>
    <lineage>
        <taxon>Bacteria</taxon>
        <taxon>Bacillati</taxon>
        <taxon>Bacillota</taxon>
        <taxon>Clostridia</taxon>
        <taxon>Eubacteriales</taxon>
        <taxon>Clostridiaceae</taxon>
        <taxon>Hathewaya</taxon>
    </lineage>
</organism>
<dbReference type="Pfam" id="PF00905">
    <property type="entry name" value="Transpeptidase"/>
    <property type="match status" value="1"/>
</dbReference>
<dbReference type="GO" id="GO:0071555">
    <property type="term" value="P:cell wall organization"/>
    <property type="evidence" value="ECO:0007669"/>
    <property type="project" value="TreeGrafter"/>
</dbReference>
<comment type="subcellular location">
    <subcellularLocation>
        <location evidence="1">Membrane</location>
    </subcellularLocation>
</comment>
<feature type="domain" description="PASTA" evidence="5">
    <location>
        <begin position="669"/>
        <end position="728"/>
    </location>
</feature>
<evidence type="ECO:0000313" key="6">
    <source>
        <dbReference type="EMBL" id="SHJ67222.1"/>
    </source>
</evidence>
<keyword evidence="3 4" id="KW-0472">Membrane</keyword>
<sequence>MKGKYRDKIFVRKRGAFITLGFTAVFILLSIRLTYVMVFQGKDLKERAVNQWTSEVKIAAKRGKILDRNGKELAISANVYRLDVDLNTLREDLKTKKINISSIVPELSKVLGKDEAWVKKQIIDPLPNGKLKGNAILMRRMESVEKDRIKAFLDEKGYYGFIISPDTKRYYPNNNFLAHVLGNTNSDGDGLMGIEKVYNKYLSGIPGIKIAEMDRNSKDLPYIISDYVEPVDGKNVVLTIDENIQYFAEKAAEQALSDNKARAISIIVSNPNNGEILAMVNKPDYNPNEPYNNDLSLDENQKIWRNRAVSDTFEPGSIFKVVTATAAMSEGKVKSSDTFHCNGSLTIGKRKIHCWKTSGHGTQTFPQILQNSCNVGFMELGKRLGAEKLTEYIKLFGLGSRTGIDLNGEASGIIKNAKDVTETDLATISFGQTNTLSPIQYLKAFNAIANGGNLVTPHLMKEISHYNDKNELITDLKYEDKNAKSILDPNIMKELRMHLESVIAEGGGKKAFIQGYHIAGKTGTAQKINENGGGYGSGKYIASFAAMAPADKPQISVLISIDEPDPSNYYAGQIATPVGKQLFNDIFNYLAIKGDATEEQRLESLLKDVTIPEVRGTAVKDGIKILKEAGVKAKVEGEGEYISDMNPKPGFSVKEGKEIIIYASSDSKFTNTVVVPNLKGLNPQEAVKLLEHLGLKVRIAGDGMVSSQSLDEGTEVRKGTTIYLQLEIIGD</sequence>
<evidence type="ECO:0000256" key="2">
    <source>
        <dbReference type="ARBA" id="ARBA00007171"/>
    </source>
</evidence>
<protein>
    <submittedName>
        <fullName evidence="6">Stage V sporulation protein D (Sporulation-specific penicillin-binding protein)</fullName>
    </submittedName>
</protein>
<dbReference type="Gene3D" id="3.90.1310.10">
    <property type="entry name" value="Penicillin-binding protein 2a (Domain 2)"/>
    <property type="match status" value="1"/>
</dbReference>
<evidence type="ECO:0000256" key="1">
    <source>
        <dbReference type="ARBA" id="ARBA00004370"/>
    </source>
</evidence>
<dbReference type="InterPro" id="IPR001460">
    <property type="entry name" value="PCN-bd_Tpept"/>
</dbReference>
<dbReference type="SUPFAM" id="SSF56601">
    <property type="entry name" value="beta-lactamase/transpeptidase-like"/>
    <property type="match status" value="1"/>
</dbReference>
<dbReference type="PROSITE" id="PS51178">
    <property type="entry name" value="PASTA"/>
    <property type="match status" value="2"/>
</dbReference>
<dbReference type="InterPro" id="IPR011927">
    <property type="entry name" value="SpoVD_pbp"/>
</dbReference>
<proteinExistence type="inferred from homology"/>
<dbReference type="Gene3D" id="3.30.10.20">
    <property type="match status" value="1"/>
</dbReference>
<evidence type="ECO:0000259" key="5">
    <source>
        <dbReference type="PROSITE" id="PS51178"/>
    </source>
</evidence>
<dbReference type="InterPro" id="IPR036138">
    <property type="entry name" value="PBP_dimer_sf"/>
</dbReference>
<comment type="similarity">
    <text evidence="2">Belongs to the transpeptidase family.</text>
</comment>